<keyword evidence="1" id="KW-0812">Transmembrane</keyword>
<protein>
    <submittedName>
        <fullName evidence="3">CHAT domain-containing protein</fullName>
    </submittedName>
</protein>
<evidence type="ECO:0000256" key="1">
    <source>
        <dbReference type="SAM" id="Phobius"/>
    </source>
</evidence>
<dbReference type="RefSeq" id="WP_377768364.1">
    <property type="nucleotide sequence ID" value="NZ_JBHULB010000082.1"/>
</dbReference>
<evidence type="ECO:0000313" key="4">
    <source>
        <dbReference type="Proteomes" id="UP001597526"/>
    </source>
</evidence>
<sequence length="914" mass="105207">MVFFLPVILISQGTKPIANKSLIEINKEALVLLKNFEYERLKGYCEAYLPTVLKSISDDNYNLTLFYYYQTEAQHFTENHTDAYESCKKALSYAEKVKENKELKGVLFYKKGNIEGDLQLLDYELNYKKAADFLSETSKLNIQYSIANYSALARVRAFNGDIKSAMRYFRLGEKKFKDNQDYSLRDSPFLPIKDARDAFLYDKIYILLQQKPDAIDSTAVLNTLKQLERLDKVSKKTTIYYTTSLSHVANWLIRSEEKNVSFNNKRLELGSRLLDKALYLIKNKGYRGDYFQFAYTKSKALNYSNSLKEANALINHLLDSIPKKDARIPFFYAQKGLINAKLNEKKIALASFYNAVKSCNPLNINLTQDYKNYKPTTKYNETALLLRIGEKIDEYFNEDAESLEILANLYYAAFRQFENSYNSSIVSSIQNTEVRSILRELLILKKKGFGKDIDIRSIIARLELVFNTIETTRSLPKKNTKLDSLNQRNLKLRMQLVNAKIEDTVTKIDSLQELIDKHKRFTGRQFPDKKFLNTTEFSIKNLQENLKPSEVVIKYLFLGNKLAIFQITNEQFFWQLKSWEEEEKKLLKEFNTSIVSGTYEANKANKLREHLLPKSDLNKDIYIINPEGALAKLPFELLQTEEDYLIKKKKVRYTSNLLLLNNLNHNNKSSEMVAIYAPTYPKTDKKLKTRSEPYYLEGAKEEAQNIAKMFPSTIFTMADLPKETFLKTAPEAAVLHLAMHAVVNNKEPALSHLLFGDDTKLDNNLYLEELNALSFNAQMVVLSACNTGIGKENNTGGIASLQRAFSNAGAPATVASLWEVPDLTTQKVMEAFYKNLKKGLGKSEALQQAKLDYLERTSNPKLRAPYYWAGFVLYGNDAPIILNPKNEYLKWWPLIAVVLLIAVFFFFLKRKRVA</sequence>
<name>A0ABW5N2B6_9FLAO</name>
<comment type="caution">
    <text evidence="3">The sequence shown here is derived from an EMBL/GenBank/DDBJ whole genome shotgun (WGS) entry which is preliminary data.</text>
</comment>
<keyword evidence="1" id="KW-1133">Transmembrane helix</keyword>
<accession>A0ABW5N2B6</accession>
<reference evidence="4" key="1">
    <citation type="journal article" date="2019" name="Int. J. Syst. Evol. Microbiol.">
        <title>The Global Catalogue of Microorganisms (GCM) 10K type strain sequencing project: providing services to taxonomists for standard genome sequencing and annotation.</title>
        <authorList>
            <consortium name="The Broad Institute Genomics Platform"/>
            <consortium name="The Broad Institute Genome Sequencing Center for Infectious Disease"/>
            <person name="Wu L."/>
            <person name="Ma J."/>
        </authorList>
    </citation>
    <scope>NUCLEOTIDE SEQUENCE [LARGE SCALE GENOMIC DNA]</scope>
    <source>
        <strain evidence="4">KCTC 52368</strain>
    </source>
</reference>
<keyword evidence="1" id="KW-0472">Membrane</keyword>
<dbReference type="InterPro" id="IPR024983">
    <property type="entry name" value="CHAT_dom"/>
</dbReference>
<proteinExistence type="predicted"/>
<evidence type="ECO:0000259" key="2">
    <source>
        <dbReference type="Pfam" id="PF12770"/>
    </source>
</evidence>
<dbReference type="EMBL" id="JBHULB010000082">
    <property type="protein sequence ID" value="MFD2588900.1"/>
    <property type="molecule type" value="Genomic_DNA"/>
</dbReference>
<feature type="transmembrane region" description="Helical" evidence="1">
    <location>
        <begin position="891"/>
        <end position="908"/>
    </location>
</feature>
<dbReference type="Pfam" id="PF12770">
    <property type="entry name" value="CHAT"/>
    <property type="match status" value="1"/>
</dbReference>
<organism evidence="3 4">
    <name type="scientific">Croceitalea marina</name>
    <dbReference type="NCBI Taxonomy" id="1775166"/>
    <lineage>
        <taxon>Bacteria</taxon>
        <taxon>Pseudomonadati</taxon>
        <taxon>Bacteroidota</taxon>
        <taxon>Flavobacteriia</taxon>
        <taxon>Flavobacteriales</taxon>
        <taxon>Flavobacteriaceae</taxon>
        <taxon>Croceitalea</taxon>
    </lineage>
</organism>
<dbReference type="PANTHER" id="PTHR10098">
    <property type="entry name" value="RAPSYN-RELATED"/>
    <property type="match status" value="1"/>
</dbReference>
<evidence type="ECO:0000313" key="3">
    <source>
        <dbReference type="EMBL" id="MFD2588900.1"/>
    </source>
</evidence>
<dbReference type="PANTHER" id="PTHR10098:SF108">
    <property type="entry name" value="TETRATRICOPEPTIDE REPEAT PROTEIN 28"/>
    <property type="match status" value="1"/>
</dbReference>
<gene>
    <name evidence="3" type="ORF">ACFSQJ_18385</name>
</gene>
<feature type="domain" description="CHAT" evidence="2">
    <location>
        <begin position="623"/>
        <end position="876"/>
    </location>
</feature>
<keyword evidence="4" id="KW-1185">Reference proteome</keyword>
<dbReference type="Proteomes" id="UP001597526">
    <property type="component" value="Unassembled WGS sequence"/>
</dbReference>